<gene>
    <name evidence="2" type="ORF">GGR04_004726</name>
</gene>
<evidence type="ECO:0000313" key="2">
    <source>
        <dbReference type="EMBL" id="MBB4000845.1"/>
    </source>
</evidence>
<feature type="region of interest" description="Disordered" evidence="1">
    <location>
        <begin position="213"/>
        <end position="246"/>
    </location>
</feature>
<dbReference type="EMBL" id="JACIEK010000034">
    <property type="protein sequence ID" value="MBB4000845.1"/>
    <property type="molecule type" value="Genomic_DNA"/>
</dbReference>
<organism evidence="2 3">
    <name type="scientific">Aureimonas pseudogalii</name>
    <dbReference type="NCBI Taxonomy" id="1744844"/>
    <lineage>
        <taxon>Bacteria</taxon>
        <taxon>Pseudomonadati</taxon>
        <taxon>Pseudomonadota</taxon>
        <taxon>Alphaproteobacteria</taxon>
        <taxon>Hyphomicrobiales</taxon>
        <taxon>Aurantimonadaceae</taxon>
        <taxon>Aureimonas</taxon>
    </lineage>
</organism>
<feature type="compositionally biased region" description="Basic and acidic residues" evidence="1">
    <location>
        <begin position="98"/>
        <end position="113"/>
    </location>
</feature>
<name>A0A7W6MMH0_9HYPH</name>
<evidence type="ECO:0000313" key="3">
    <source>
        <dbReference type="Proteomes" id="UP000542776"/>
    </source>
</evidence>
<feature type="region of interest" description="Disordered" evidence="1">
    <location>
        <begin position="1"/>
        <end position="142"/>
    </location>
</feature>
<keyword evidence="3" id="KW-1185">Reference proteome</keyword>
<dbReference type="Proteomes" id="UP000542776">
    <property type="component" value="Unassembled WGS sequence"/>
</dbReference>
<dbReference type="AlphaFoldDB" id="A0A7W6MMH0"/>
<proteinExistence type="predicted"/>
<sequence>MASRSARAGCQRRQPLGSARPHTTAAQNGKSHFQRSSRGSFLRSASRRSRHPGAVGVERVVGGSTTDMAGPDRRVGSLLRSSPRSAVPVFEAVLDPGPARRDAPGFERPDTPDRSIASTGSTSGEDALGSTRASRIRPRKPLSETVSISLACDGSAVGFANASARSRARASSRICRPAVPVQIEGGVAVEGRERRLCSTTKVFGGRFMEVRQEGNDTQAAAPEQSRANAASTVPPRPCPRNRGCRT</sequence>
<reference evidence="2 3" key="1">
    <citation type="submission" date="2020-08" db="EMBL/GenBank/DDBJ databases">
        <title>Genomic Encyclopedia of Type Strains, Phase IV (KMG-IV): sequencing the most valuable type-strain genomes for metagenomic binning, comparative biology and taxonomic classification.</title>
        <authorList>
            <person name="Goeker M."/>
        </authorList>
    </citation>
    <scope>NUCLEOTIDE SEQUENCE [LARGE SCALE GENOMIC DNA]</scope>
    <source>
        <strain evidence="2 3">DSM 102238</strain>
    </source>
</reference>
<comment type="caution">
    <text evidence="2">The sequence shown here is derived from an EMBL/GenBank/DDBJ whole genome shotgun (WGS) entry which is preliminary data.</text>
</comment>
<protein>
    <submittedName>
        <fullName evidence="2">Uncharacterized protein</fullName>
    </submittedName>
</protein>
<feature type="compositionally biased region" description="Polar residues" evidence="1">
    <location>
        <begin position="24"/>
        <end position="39"/>
    </location>
</feature>
<evidence type="ECO:0000256" key="1">
    <source>
        <dbReference type="SAM" id="MobiDB-lite"/>
    </source>
</evidence>
<accession>A0A7W6MMH0</accession>